<sequence length="65" mass="7110">MSLLPPWNDITMLAALHVNLQSFAAINGPPLNAFQAMLPSTEPPLNAPRATLAYPKDCFSDQYHS</sequence>
<reference evidence="1 2" key="1">
    <citation type="submission" date="2019-05" db="EMBL/GenBank/DDBJ databases">
        <title>Another draft genome of Portunus trituberculatus and its Hox gene families provides insights of decapod evolution.</title>
        <authorList>
            <person name="Jeong J.-H."/>
            <person name="Song I."/>
            <person name="Kim S."/>
            <person name="Choi T."/>
            <person name="Kim D."/>
            <person name="Ryu S."/>
            <person name="Kim W."/>
        </authorList>
    </citation>
    <scope>NUCLEOTIDE SEQUENCE [LARGE SCALE GENOMIC DNA]</scope>
    <source>
        <tissue evidence="1">Muscle</tissue>
    </source>
</reference>
<protein>
    <submittedName>
        <fullName evidence="1">Uncharacterized protein</fullName>
    </submittedName>
</protein>
<dbReference type="AlphaFoldDB" id="A0A5B7FZ20"/>
<dbReference type="EMBL" id="VSRR010010471">
    <property type="protein sequence ID" value="MPC51872.1"/>
    <property type="molecule type" value="Genomic_DNA"/>
</dbReference>
<name>A0A5B7FZ20_PORTR</name>
<evidence type="ECO:0000313" key="1">
    <source>
        <dbReference type="EMBL" id="MPC51872.1"/>
    </source>
</evidence>
<gene>
    <name evidence="1" type="ORF">E2C01_045728</name>
</gene>
<organism evidence="1 2">
    <name type="scientific">Portunus trituberculatus</name>
    <name type="common">Swimming crab</name>
    <name type="synonym">Neptunus trituberculatus</name>
    <dbReference type="NCBI Taxonomy" id="210409"/>
    <lineage>
        <taxon>Eukaryota</taxon>
        <taxon>Metazoa</taxon>
        <taxon>Ecdysozoa</taxon>
        <taxon>Arthropoda</taxon>
        <taxon>Crustacea</taxon>
        <taxon>Multicrustacea</taxon>
        <taxon>Malacostraca</taxon>
        <taxon>Eumalacostraca</taxon>
        <taxon>Eucarida</taxon>
        <taxon>Decapoda</taxon>
        <taxon>Pleocyemata</taxon>
        <taxon>Brachyura</taxon>
        <taxon>Eubrachyura</taxon>
        <taxon>Portunoidea</taxon>
        <taxon>Portunidae</taxon>
        <taxon>Portuninae</taxon>
        <taxon>Portunus</taxon>
    </lineage>
</organism>
<accession>A0A5B7FZ20</accession>
<proteinExistence type="predicted"/>
<comment type="caution">
    <text evidence="1">The sequence shown here is derived from an EMBL/GenBank/DDBJ whole genome shotgun (WGS) entry which is preliminary data.</text>
</comment>
<evidence type="ECO:0000313" key="2">
    <source>
        <dbReference type="Proteomes" id="UP000324222"/>
    </source>
</evidence>
<keyword evidence="2" id="KW-1185">Reference proteome</keyword>
<dbReference type="Proteomes" id="UP000324222">
    <property type="component" value="Unassembled WGS sequence"/>
</dbReference>